<sequence length="439" mass="48497">MNKPLIAIVGRPNVGKSTLFNRIAGERIAIVEDTPGVTRDRIYADCEWCGHAFTLIDTGGLELKSEDEMWVHIRAQVEIAVDAADAIIYVVDGKTGLTLDDEAIAGYLRKAKVPVILAVNKIDNNEIHEAYRFFSLGFGEPYAVSAAQGKGIGELLDAVTEAVPAVAPDEDEDVIKIAIVGKPNAGKSSIVNRLLGYERVIVSNVAGTTRDAIDTELTVGGDRYVLIDTAGIRKKRSIGEDLERYSVMRSFLAVRRADVAVVVCDAAEGLTEQDVKIAGYVHEQGKPSVIVMNKWDLVAKDTHTIEKYEKKLREDLKFMDYFKSVYISAMTGKRADGILPLCRKVLANSRRRIATGLLNEVLQDAIRISEPPSKLGKKLKLLYITEVSVAPPTFVVKVNDPDLMHFSYKRYLENSLRRSFDFSGTPIRILVRGNGEDKE</sequence>
<comment type="similarity">
    <text evidence="1 9 10 11">Belongs to the TRAFAC class TrmE-Era-EngA-EngB-Septin-like GTPase superfamily. EngA (Der) GTPase family.</text>
</comment>
<keyword evidence="3 9" id="KW-0690">Ribosome biogenesis</keyword>
<evidence type="ECO:0000256" key="10">
    <source>
        <dbReference type="PROSITE-ProRule" id="PRU01049"/>
    </source>
</evidence>
<dbReference type="InterPro" id="IPR006073">
    <property type="entry name" value="GTP-bd"/>
</dbReference>
<dbReference type="InterPro" id="IPR005225">
    <property type="entry name" value="Small_GTP-bd"/>
</dbReference>
<reference evidence="13" key="2">
    <citation type="journal article" date="2021" name="PeerJ">
        <title>Extensive microbial diversity within the chicken gut microbiome revealed by metagenomics and culture.</title>
        <authorList>
            <person name="Gilroy R."/>
            <person name="Ravi A."/>
            <person name="Getino M."/>
            <person name="Pursley I."/>
            <person name="Horton D.L."/>
            <person name="Alikhan N.F."/>
            <person name="Baker D."/>
            <person name="Gharbi K."/>
            <person name="Hall N."/>
            <person name="Watson M."/>
            <person name="Adriaenssens E.M."/>
            <person name="Foster-Nyarko E."/>
            <person name="Jarju S."/>
            <person name="Secka A."/>
            <person name="Antonio M."/>
            <person name="Oren A."/>
            <person name="Chaudhuri R.R."/>
            <person name="La Ragione R."/>
            <person name="Hildebrand F."/>
            <person name="Pallen M.J."/>
        </authorList>
    </citation>
    <scope>NUCLEOTIDE SEQUENCE</scope>
    <source>
        <strain evidence="13">1063</strain>
    </source>
</reference>
<keyword evidence="6 9" id="KW-0342">GTP-binding</keyword>
<dbReference type="InterPro" id="IPR027417">
    <property type="entry name" value="P-loop_NTPase"/>
</dbReference>
<evidence type="ECO:0000313" key="13">
    <source>
        <dbReference type="EMBL" id="HIU20735.1"/>
    </source>
</evidence>
<dbReference type="PIRSF" id="PIRSF006485">
    <property type="entry name" value="GTP-binding_EngA"/>
    <property type="match status" value="1"/>
</dbReference>
<dbReference type="InterPro" id="IPR032859">
    <property type="entry name" value="KH_dom-like"/>
</dbReference>
<dbReference type="InterPro" id="IPR016484">
    <property type="entry name" value="GTPase_Der"/>
</dbReference>
<dbReference type="PRINTS" id="PR00326">
    <property type="entry name" value="GTP1OBG"/>
</dbReference>
<reference evidence="13" key="1">
    <citation type="submission" date="2020-10" db="EMBL/GenBank/DDBJ databases">
        <authorList>
            <person name="Gilroy R."/>
        </authorList>
    </citation>
    <scope>NUCLEOTIDE SEQUENCE</scope>
    <source>
        <strain evidence="13">1063</strain>
    </source>
</reference>
<dbReference type="FunFam" id="3.30.300.20:FF:000004">
    <property type="entry name" value="GTPase Der"/>
    <property type="match status" value="1"/>
</dbReference>
<dbReference type="AlphaFoldDB" id="A0A9D1L1K5"/>
<evidence type="ECO:0000256" key="8">
    <source>
        <dbReference type="ARBA" id="ARBA00053470"/>
    </source>
</evidence>
<dbReference type="InterPro" id="IPR031166">
    <property type="entry name" value="G_ENGA"/>
</dbReference>
<feature type="binding site" evidence="9">
    <location>
        <begin position="228"/>
        <end position="232"/>
    </location>
    <ligand>
        <name>GTP</name>
        <dbReference type="ChEBI" id="CHEBI:37565"/>
        <label>2</label>
    </ligand>
</feature>
<proteinExistence type="inferred from homology"/>
<evidence type="ECO:0000256" key="1">
    <source>
        <dbReference type="ARBA" id="ARBA00008279"/>
    </source>
</evidence>
<dbReference type="NCBIfam" id="TIGR03594">
    <property type="entry name" value="GTPase_EngA"/>
    <property type="match status" value="1"/>
</dbReference>
<dbReference type="PROSITE" id="PS51712">
    <property type="entry name" value="G_ENGA"/>
    <property type="match status" value="2"/>
</dbReference>
<dbReference type="GO" id="GO:0042254">
    <property type="term" value="P:ribosome biogenesis"/>
    <property type="evidence" value="ECO:0007669"/>
    <property type="project" value="UniProtKB-KW"/>
</dbReference>
<dbReference type="Gene3D" id="3.30.300.20">
    <property type="match status" value="1"/>
</dbReference>
<evidence type="ECO:0000256" key="3">
    <source>
        <dbReference type="ARBA" id="ARBA00022517"/>
    </source>
</evidence>
<dbReference type="NCBIfam" id="TIGR00231">
    <property type="entry name" value="small_GTP"/>
    <property type="match status" value="2"/>
</dbReference>
<dbReference type="PANTHER" id="PTHR43834:SF6">
    <property type="entry name" value="GTPASE DER"/>
    <property type="match status" value="1"/>
</dbReference>
<feature type="binding site" evidence="9">
    <location>
        <begin position="120"/>
        <end position="123"/>
    </location>
    <ligand>
        <name>GTP</name>
        <dbReference type="ChEBI" id="CHEBI:37565"/>
        <label>1</label>
    </ligand>
</feature>
<evidence type="ECO:0000256" key="11">
    <source>
        <dbReference type="RuleBase" id="RU004481"/>
    </source>
</evidence>
<feature type="binding site" evidence="9">
    <location>
        <begin position="293"/>
        <end position="296"/>
    </location>
    <ligand>
        <name>GTP</name>
        <dbReference type="ChEBI" id="CHEBI:37565"/>
        <label>2</label>
    </ligand>
</feature>
<dbReference type="Pfam" id="PF01926">
    <property type="entry name" value="MMR_HSR1"/>
    <property type="match status" value="2"/>
</dbReference>
<comment type="subunit">
    <text evidence="9">Associates with the 50S ribosomal subunit.</text>
</comment>
<evidence type="ECO:0000256" key="9">
    <source>
        <dbReference type="HAMAP-Rule" id="MF_00195"/>
    </source>
</evidence>
<feature type="binding site" evidence="9">
    <location>
        <begin position="57"/>
        <end position="61"/>
    </location>
    <ligand>
        <name>GTP</name>
        <dbReference type="ChEBI" id="CHEBI:37565"/>
        <label>1</label>
    </ligand>
</feature>
<dbReference type="GO" id="GO:0005525">
    <property type="term" value="F:GTP binding"/>
    <property type="evidence" value="ECO:0007669"/>
    <property type="project" value="UniProtKB-UniRule"/>
</dbReference>
<dbReference type="Pfam" id="PF14714">
    <property type="entry name" value="KH_dom-like"/>
    <property type="match status" value="1"/>
</dbReference>
<dbReference type="CDD" id="cd01894">
    <property type="entry name" value="EngA1"/>
    <property type="match status" value="1"/>
</dbReference>
<evidence type="ECO:0000256" key="6">
    <source>
        <dbReference type="ARBA" id="ARBA00023134"/>
    </source>
</evidence>
<evidence type="ECO:0000259" key="12">
    <source>
        <dbReference type="PROSITE" id="PS51712"/>
    </source>
</evidence>
<dbReference type="Proteomes" id="UP000824088">
    <property type="component" value="Unassembled WGS sequence"/>
</dbReference>
<comment type="caution">
    <text evidence="13">The sequence shown here is derived from an EMBL/GenBank/DDBJ whole genome shotgun (WGS) entry which is preliminary data.</text>
</comment>
<feature type="binding site" evidence="9">
    <location>
        <begin position="181"/>
        <end position="188"/>
    </location>
    <ligand>
        <name>GTP</name>
        <dbReference type="ChEBI" id="CHEBI:37565"/>
        <label>2</label>
    </ligand>
</feature>
<dbReference type="SUPFAM" id="SSF52540">
    <property type="entry name" value="P-loop containing nucleoside triphosphate hydrolases"/>
    <property type="match status" value="2"/>
</dbReference>
<feature type="domain" description="EngA-type G" evidence="12">
    <location>
        <begin position="4"/>
        <end position="167"/>
    </location>
</feature>
<accession>A0A9D1L1K5</accession>
<dbReference type="FunFam" id="3.40.50.300:FF:000057">
    <property type="entry name" value="GTPase Der"/>
    <property type="match status" value="1"/>
</dbReference>
<dbReference type="FunFam" id="3.40.50.300:FF:000040">
    <property type="entry name" value="GTPase Der"/>
    <property type="match status" value="1"/>
</dbReference>
<feature type="domain" description="EngA-type G" evidence="12">
    <location>
        <begin position="175"/>
        <end position="350"/>
    </location>
</feature>
<gene>
    <name evidence="9 13" type="primary">der</name>
    <name evidence="13" type="ORF">IAD51_00620</name>
</gene>
<dbReference type="GO" id="GO:0043022">
    <property type="term" value="F:ribosome binding"/>
    <property type="evidence" value="ECO:0007669"/>
    <property type="project" value="TreeGrafter"/>
</dbReference>
<dbReference type="HAMAP" id="MF_00195">
    <property type="entry name" value="GTPase_Der"/>
    <property type="match status" value="1"/>
</dbReference>
<feature type="binding site" evidence="9">
    <location>
        <begin position="10"/>
        <end position="17"/>
    </location>
    <ligand>
        <name>GTP</name>
        <dbReference type="ChEBI" id="CHEBI:37565"/>
        <label>1</label>
    </ligand>
</feature>
<keyword evidence="4 11" id="KW-0677">Repeat</keyword>
<dbReference type="CDD" id="cd01895">
    <property type="entry name" value="EngA2"/>
    <property type="match status" value="1"/>
</dbReference>
<organism evidence="13 14">
    <name type="scientific">Candidatus Limadaptatus stercorigallinarum</name>
    <dbReference type="NCBI Taxonomy" id="2840845"/>
    <lineage>
        <taxon>Bacteria</taxon>
        <taxon>Bacillati</taxon>
        <taxon>Bacillota</taxon>
        <taxon>Clostridia</taxon>
        <taxon>Eubacteriales</taxon>
        <taxon>Candidatus Limadaptatus</taxon>
    </lineage>
</organism>
<keyword evidence="5 9" id="KW-0547">Nucleotide-binding</keyword>
<dbReference type="InterPro" id="IPR015946">
    <property type="entry name" value="KH_dom-like_a/b"/>
</dbReference>
<name>A0A9D1L1K5_9FIRM</name>
<dbReference type="EMBL" id="DVMN01000009">
    <property type="protein sequence ID" value="HIU20735.1"/>
    <property type="molecule type" value="Genomic_DNA"/>
</dbReference>
<dbReference type="PANTHER" id="PTHR43834">
    <property type="entry name" value="GTPASE DER"/>
    <property type="match status" value="1"/>
</dbReference>
<dbReference type="SMART" id="SM00382">
    <property type="entry name" value="AAA"/>
    <property type="match status" value="2"/>
</dbReference>
<protein>
    <recommendedName>
        <fullName evidence="2 9">GTPase Der</fullName>
    </recommendedName>
    <alternativeName>
        <fullName evidence="7 9">GTP-binding protein EngA</fullName>
    </alternativeName>
</protein>
<evidence type="ECO:0000256" key="5">
    <source>
        <dbReference type="ARBA" id="ARBA00022741"/>
    </source>
</evidence>
<dbReference type="Gene3D" id="3.40.50.300">
    <property type="entry name" value="P-loop containing nucleotide triphosphate hydrolases"/>
    <property type="match status" value="2"/>
</dbReference>
<dbReference type="InterPro" id="IPR003593">
    <property type="entry name" value="AAA+_ATPase"/>
</dbReference>
<evidence type="ECO:0000256" key="7">
    <source>
        <dbReference type="ARBA" id="ARBA00032345"/>
    </source>
</evidence>
<evidence type="ECO:0000313" key="14">
    <source>
        <dbReference type="Proteomes" id="UP000824088"/>
    </source>
</evidence>
<evidence type="ECO:0000256" key="4">
    <source>
        <dbReference type="ARBA" id="ARBA00022737"/>
    </source>
</evidence>
<evidence type="ECO:0000256" key="2">
    <source>
        <dbReference type="ARBA" id="ARBA00020953"/>
    </source>
</evidence>
<comment type="function">
    <text evidence="8 9 11">GTPase that plays an essential role in the late steps of ribosome biogenesis.</text>
</comment>